<evidence type="ECO:0000313" key="2">
    <source>
        <dbReference type="Proteomes" id="UP000807785"/>
    </source>
</evidence>
<dbReference type="AlphaFoldDB" id="A0A9D7HLR8"/>
<accession>A0A9D7HLR8</accession>
<gene>
    <name evidence="1" type="ORF">IPH26_08430</name>
</gene>
<sequence length="109" mass="12311">MTAIGIPKDVQSSAQQIVERFNQANLRSSAVYVARFKGMYLYLDRKDYGSAPVAICRLKYTGSFNNWGFAIFKHSSNRYDSEEFMFPGAIYLDGTIEGAMRCSLEAYPP</sequence>
<comment type="caution">
    <text evidence="1">The sequence shown here is derived from an EMBL/GenBank/DDBJ whole genome shotgun (WGS) entry which is preliminary data.</text>
</comment>
<organism evidence="1 2">
    <name type="scientific">Candidatus Methylophosphatis roskildensis</name>
    <dbReference type="NCBI Taxonomy" id="2899263"/>
    <lineage>
        <taxon>Bacteria</taxon>
        <taxon>Pseudomonadati</taxon>
        <taxon>Pseudomonadota</taxon>
        <taxon>Betaproteobacteria</taxon>
        <taxon>Nitrosomonadales</taxon>
        <taxon>Sterolibacteriaceae</taxon>
        <taxon>Candidatus Methylophosphatis</taxon>
    </lineage>
</organism>
<name>A0A9D7HLR8_9PROT</name>
<dbReference type="EMBL" id="JADJEV010000003">
    <property type="protein sequence ID" value="MBK6972968.1"/>
    <property type="molecule type" value="Genomic_DNA"/>
</dbReference>
<evidence type="ECO:0000313" key="1">
    <source>
        <dbReference type="EMBL" id="MBK6972968.1"/>
    </source>
</evidence>
<dbReference type="Proteomes" id="UP000807785">
    <property type="component" value="Unassembled WGS sequence"/>
</dbReference>
<reference evidence="1" key="1">
    <citation type="submission" date="2020-10" db="EMBL/GenBank/DDBJ databases">
        <title>Connecting structure to function with the recovery of over 1000 high-quality activated sludge metagenome-assembled genomes encoding full-length rRNA genes using long-read sequencing.</title>
        <authorList>
            <person name="Singleton C.M."/>
            <person name="Petriglieri F."/>
            <person name="Kristensen J.M."/>
            <person name="Kirkegaard R.H."/>
            <person name="Michaelsen T.Y."/>
            <person name="Andersen M.H."/>
            <person name="Karst S.M."/>
            <person name="Dueholm M.S."/>
            <person name="Nielsen P.H."/>
            <person name="Albertsen M."/>
        </authorList>
    </citation>
    <scope>NUCLEOTIDE SEQUENCE</scope>
    <source>
        <strain evidence="1">Bjer_18-Q3-R1-45_BAT3C.347</strain>
    </source>
</reference>
<protein>
    <submittedName>
        <fullName evidence="1">Uncharacterized protein</fullName>
    </submittedName>
</protein>
<proteinExistence type="predicted"/>